<dbReference type="SUPFAM" id="SSF55729">
    <property type="entry name" value="Acyl-CoA N-acyltransferases (Nat)"/>
    <property type="match status" value="1"/>
</dbReference>
<sequence length="218" mass="23365">MGPHTPDAPDTPGRPSTGTVTVRRGLPAGAERRAAELYWDAFGRKLGPALDPPDKAVPFIAAHLNADRAVCALLDGQLVGLAGYRHGGRALTGGSAGAVLRAYGHLRGLHRLLLLTLFERHPGAGQLLMDGIAVSPDLRRRGVGSLLIEEVAAIAAEQGYREIRLDVIDTNPRARALYERRGFTAVRTEETPYLRRLLGFGAVTTMRRPVGPDGRTGL</sequence>
<proteinExistence type="predicted"/>
<keyword evidence="1" id="KW-0808">Transferase</keyword>
<evidence type="ECO:0000313" key="5">
    <source>
        <dbReference type="EMBL" id="WUQ87225.1"/>
    </source>
</evidence>
<evidence type="ECO:0000256" key="1">
    <source>
        <dbReference type="ARBA" id="ARBA00022679"/>
    </source>
</evidence>
<dbReference type="PANTHER" id="PTHR43420:SF44">
    <property type="entry name" value="ACETYLTRANSFERASE YPEA"/>
    <property type="match status" value="1"/>
</dbReference>
<name>A0ABZ1U9W2_9ACTN</name>
<dbReference type="InterPro" id="IPR050680">
    <property type="entry name" value="YpeA/RimI_acetyltransf"/>
</dbReference>
<feature type="domain" description="N-acetyltransferase" evidence="4">
    <location>
        <begin position="20"/>
        <end position="211"/>
    </location>
</feature>
<dbReference type="PROSITE" id="PS51186">
    <property type="entry name" value="GNAT"/>
    <property type="match status" value="1"/>
</dbReference>
<accession>A0ABZ1U9W2</accession>
<dbReference type="RefSeq" id="WP_328957785.1">
    <property type="nucleotide sequence ID" value="NZ_CP108110.1"/>
</dbReference>
<protein>
    <submittedName>
        <fullName evidence="5">GNAT family N-acetyltransferase</fullName>
    </submittedName>
</protein>
<dbReference type="InterPro" id="IPR016181">
    <property type="entry name" value="Acyl_CoA_acyltransferase"/>
</dbReference>
<keyword evidence="6" id="KW-1185">Reference proteome</keyword>
<gene>
    <name evidence="5" type="ORF">OHA16_32250</name>
</gene>
<evidence type="ECO:0000259" key="4">
    <source>
        <dbReference type="PROSITE" id="PS51186"/>
    </source>
</evidence>
<reference evidence="5" key="1">
    <citation type="submission" date="2022-10" db="EMBL/GenBank/DDBJ databases">
        <title>The complete genomes of actinobacterial strains from the NBC collection.</title>
        <authorList>
            <person name="Joergensen T.S."/>
            <person name="Alvarez Arevalo M."/>
            <person name="Sterndorff E.B."/>
            <person name="Faurdal D."/>
            <person name="Vuksanovic O."/>
            <person name="Mourched A.-S."/>
            <person name="Charusanti P."/>
            <person name="Shaw S."/>
            <person name="Blin K."/>
            <person name="Weber T."/>
        </authorList>
    </citation>
    <scope>NUCLEOTIDE SEQUENCE</scope>
    <source>
        <strain evidence="5">NBC_00222</strain>
    </source>
</reference>
<dbReference type="InterPro" id="IPR000182">
    <property type="entry name" value="GNAT_dom"/>
</dbReference>
<dbReference type="CDD" id="cd04301">
    <property type="entry name" value="NAT_SF"/>
    <property type="match status" value="1"/>
</dbReference>
<dbReference type="Gene3D" id="3.40.630.30">
    <property type="match status" value="1"/>
</dbReference>
<organism evidence="5 6">
    <name type="scientific">Kitasatospora purpeofusca</name>
    <dbReference type="NCBI Taxonomy" id="67352"/>
    <lineage>
        <taxon>Bacteria</taxon>
        <taxon>Bacillati</taxon>
        <taxon>Actinomycetota</taxon>
        <taxon>Actinomycetes</taxon>
        <taxon>Kitasatosporales</taxon>
        <taxon>Streptomycetaceae</taxon>
        <taxon>Kitasatospora</taxon>
    </lineage>
</organism>
<dbReference type="Pfam" id="PF00583">
    <property type="entry name" value="Acetyltransf_1"/>
    <property type="match status" value="1"/>
</dbReference>
<dbReference type="Proteomes" id="UP001432222">
    <property type="component" value="Chromosome"/>
</dbReference>
<dbReference type="PANTHER" id="PTHR43420">
    <property type="entry name" value="ACETYLTRANSFERASE"/>
    <property type="match status" value="1"/>
</dbReference>
<evidence type="ECO:0000256" key="3">
    <source>
        <dbReference type="SAM" id="MobiDB-lite"/>
    </source>
</evidence>
<feature type="region of interest" description="Disordered" evidence="3">
    <location>
        <begin position="1"/>
        <end position="26"/>
    </location>
</feature>
<evidence type="ECO:0000313" key="6">
    <source>
        <dbReference type="Proteomes" id="UP001432222"/>
    </source>
</evidence>
<keyword evidence="2" id="KW-0012">Acyltransferase</keyword>
<evidence type="ECO:0000256" key="2">
    <source>
        <dbReference type="ARBA" id="ARBA00023315"/>
    </source>
</evidence>
<dbReference type="EMBL" id="CP108110">
    <property type="protein sequence ID" value="WUQ87225.1"/>
    <property type="molecule type" value="Genomic_DNA"/>
</dbReference>